<sequence>MIEWLRNLAADEFGRNLITIGGTLIAVAFGTFLGAFKDVFIEGGKRKRLAWLTAVRLTVILDKYVDECSACVQDEGSYDPEGYRHTNGAEPTLEYPGDLGWTSLKRELMYAAFRLKVEHDSVVKGLEFVGSEIAFPPDYEEYYSEKRVLFSNQGLATLELVRSLKDHYGVPTADRRDYDPRTTFDRMLAQRAKYDAEREARRQELEKKRIEAGEPPGLFPI</sequence>
<name>A0A068SP72_NEOGA</name>
<evidence type="ECO:0000313" key="3">
    <source>
        <dbReference type="Proteomes" id="UP000028181"/>
    </source>
</evidence>
<dbReference type="EMBL" id="HG938353">
    <property type="protein sequence ID" value="CDN46855.1"/>
    <property type="molecule type" value="Genomic_DNA"/>
</dbReference>
<gene>
    <name evidence="2" type="ORF">RG540_CH06650</name>
</gene>
<reference evidence="3" key="1">
    <citation type="journal article" date="2014" name="BMC Genomics">
        <title>Genome sequencing of two Neorhizobium galegae strains reveals a noeT gene responsible for the unusual acetylation of the nodulation factors.</title>
        <authorList>
            <person name="Osterman J."/>
            <person name="Marsh J."/>
            <person name="Laine P.K."/>
            <person name="Zeng Z."/>
            <person name="Alatalo E."/>
            <person name="Sullivan J.T."/>
            <person name="Young J.P."/>
            <person name="Thomas-Oates J."/>
            <person name="Paulin L."/>
            <person name="Lindstrom K."/>
        </authorList>
    </citation>
    <scope>NUCLEOTIDE SEQUENCE [LARGE SCALE GENOMIC DNA]</scope>
    <source>
        <strain evidence="3">HAMBI 540</strain>
    </source>
</reference>
<dbReference type="GeneID" id="24257024"/>
<evidence type="ECO:0000256" key="1">
    <source>
        <dbReference type="SAM" id="Phobius"/>
    </source>
</evidence>
<proteinExistence type="predicted"/>
<dbReference type="KEGG" id="ngg:RG540_CH06650"/>
<keyword evidence="3" id="KW-1185">Reference proteome</keyword>
<dbReference type="AlphaFoldDB" id="A0A068SP72"/>
<dbReference type="RefSeq" id="WP_038584507.1">
    <property type="nucleotide sequence ID" value="NZ_HG938353.1"/>
</dbReference>
<keyword evidence="1" id="KW-1133">Transmembrane helix</keyword>
<accession>A0A068SP72</accession>
<dbReference type="HOGENOM" id="CLU_1249513_0_0_5"/>
<dbReference type="Proteomes" id="UP000028181">
    <property type="component" value="Chromosome I"/>
</dbReference>
<evidence type="ECO:0000313" key="2">
    <source>
        <dbReference type="EMBL" id="CDN46855.1"/>
    </source>
</evidence>
<dbReference type="OrthoDB" id="1250928at2"/>
<organism evidence="2 3">
    <name type="scientific">Neorhizobium galegae bv. orientalis str. HAMBI 540</name>
    <dbReference type="NCBI Taxonomy" id="1028800"/>
    <lineage>
        <taxon>Bacteria</taxon>
        <taxon>Pseudomonadati</taxon>
        <taxon>Pseudomonadota</taxon>
        <taxon>Alphaproteobacteria</taxon>
        <taxon>Hyphomicrobiales</taxon>
        <taxon>Rhizobiaceae</taxon>
        <taxon>Rhizobium/Agrobacterium group</taxon>
        <taxon>Neorhizobium</taxon>
    </lineage>
</organism>
<protein>
    <submittedName>
        <fullName evidence="2">Uncharacterized protein</fullName>
    </submittedName>
</protein>
<keyword evidence="1" id="KW-0472">Membrane</keyword>
<feature type="transmembrane region" description="Helical" evidence="1">
    <location>
        <begin position="20"/>
        <end position="40"/>
    </location>
</feature>
<keyword evidence="1" id="KW-0812">Transmembrane</keyword>